<reference evidence="13" key="1">
    <citation type="submission" date="2020-08" db="EMBL/GenBank/DDBJ databases">
        <title>Multicomponent nature underlies the extraordinary mechanical properties of spider dragline silk.</title>
        <authorList>
            <person name="Kono N."/>
            <person name="Nakamura H."/>
            <person name="Mori M."/>
            <person name="Yoshida Y."/>
            <person name="Ohtoshi R."/>
            <person name="Malay A.D."/>
            <person name="Moran D.A.P."/>
            <person name="Tomita M."/>
            <person name="Numata K."/>
            <person name="Arakawa K."/>
        </authorList>
    </citation>
    <scope>NUCLEOTIDE SEQUENCE</scope>
</reference>
<feature type="non-terminal residue" evidence="13">
    <location>
        <position position="1"/>
    </location>
</feature>
<evidence type="ECO:0000256" key="6">
    <source>
        <dbReference type="ARBA" id="ARBA00022989"/>
    </source>
</evidence>
<dbReference type="PANTHER" id="PTHR42985:SF40">
    <property type="entry name" value="LD47995P-RELATED"/>
    <property type="match status" value="1"/>
</dbReference>
<dbReference type="InterPro" id="IPR051163">
    <property type="entry name" value="Sodium:Solute_Symporter_SSF"/>
</dbReference>
<keyword evidence="14" id="KW-1185">Reference proteome</keyword>
<evidence type="ECO:0000256" key="12">
    <source>
        <dbReference type="SAM" id="Phobius"/>
    </source>
</evidence>
<evidence type="ECO:0000256" key="9">
    <source>
        <dbReference type="ARBA" id="ARBA00023136"/>
    </source>
</evidence>
<evidence type="ECO:0000313" key="14">
    <source>
        <dbReference type="Proteomes" id="UP000886998"/>
    </source>
</evidence>
<keyword evidence="8" id="KW-0406">Ion transport</keyword>
<accession>A0A8X6YC55</accession>
<dbReference type="GO" id="GO:0015293">
    <property type="term" value="F:symporter activity"/>
    <property type="evidence" value="ECO:0007669"/>
    <property type="project" value="TreeGrafter"/>
</dbReference>
<feature type="transmembrane region" description="Helical" evidence="12">
    <location>
        <begin position="6"/>
        <end position="29"/>
    </location>
</feature>
<organism evidence="13 14">
    <name type="scientific">Trichonephila inaurata madagascariensis</name>
    <dbReference type="NCBI Taxonomy" id="2747483"/>
    <lineage>
        <taxon>Eukaryota</taxon>
        <taxon>Metazoa</taxon>
        <taxon>Ecdysozoa</taxon>
        <taxon>Arthropoda</taxon>
        <taxon>Chelicerata</taxon>
        <taxon>Arachnida</taxon>
        <taxon>Araneae</taxon>
        <taxon>Araneomorphae</taxon>
        <taxon>Entelegynae</taxon>
        <taxon>Araneoidea</taxon>
        <taxon>Nephilidae</taxon>
        <taxon>Trichonephila</taxon>
        <taxon>Trichonephila inaurata</taxon>
    </lineage>
</organism>
<keyword evidence="10" id="KW-0739">Sodium transport</keyword>
<evidence type="ECO:0000313" key="13">
    <source>
        <dbReference type="EMBL" id="GFY68401.1"/>
    </source>
</evidence>
<dbReference type="Gene3D" id="1.20.1730.10">
    <property type="entry name" value="Sodium/glucose cotransporter"/>
    <property type="match status" value="1"/>
</dbReference>
<gene>
    <name evidence="13" type="primary">SLC5A6</name>
    <name evidence="13" type="ORF">TNIN_152201</name>
</gene>
<feature type="transmembrane region" description="Helical" evidence="12">
    <location>
        <begin position="170"/>
        <end position="191"/>
    </location>
</feature>
<protein>
    <submittedName>
        <fullName evidence="13">Sodium-dependent multivitamin transporter</fullName>
    </submittedName>
</protein>
<dbReference type="InterPro" id="IPR038377">
    <property type="entry name" value="Na/Glc_symporter_sf"/>
</dbReference>
<proteinExistence type="inferred from homology"/>
<dbReference type="PROSITE" id="PS50283">
    <property type="entry name" value="NA_SOLUT_SYMP_3"/>
    <property type="match status" value="1"/>
</dbReference>
<comment type="similarity">
    <text evidence="2 11">Belongs to the sodium:solute symporter (SSF) (TC 2.A.21) family.</text>
</comment>
<evidence type="ECO:0000256" key="8">
    <source>
        <dbReference type="ARBA" id="ARBA00023065"/>
    </source>
</evidence>
<dbReference type="Pfam" id="PF00474">
    <property type="entry name" value="SSF"/>
    <property type="match status" value="1"/>
</dbReference>
<dbReference type="Proteomes" id="UP000886998">
    <property type="component" value="Unassembled WGS sequence"/>
</dbReference>
<comment type="caution">
    <text evidence="13">The sequence shown here is derived from an EMBL/GenBank/DDBJ whole genome shotgun (WGS) entry which is preliminary data.</text>
</comment>
<keyword evidence="5 12" id="KW-0812">Transmembrane</keyword>
<sequence length="268" mass="29929">SLMWSYFSSAFIIFMCTIIGIVFYAVFYLCDPVLMKEETGITKYDQIFPYFIITRLNSYPGLAGLCVAGLFRGSLSTISSALNSVVTVIIVDFIQPFFPRKLSEVKLVRTAKVLTLIFGIIFIGITFAVSNVDSILQVNIVFLSLGDCPVFAVFLFAALTRKVSDKSAMIGFILGTIFIGFIGFGIISGGYKYPSLPIETSGYEMYTNVTTHSFMNSTVCSSWDRNRDVIPADSKCLSPLASYWIKNTLYEKNQQQIETNENNEENEL</sequence>
<evidence type="ECO:0000256" key="7">
    <source>
        <dbReference type="ARBA" id="ARBA00023053"/>
    </source>
</evidence>
<keyword evidence="3" id="KW-0813">Transport</keyword>
<evidence type="ECO:0000256" key="11">
    <source>
        <dbReference type="RuleBase" id="RU362091"/>
    </source>
</evidence>
<feature type="transmembrane region" description="Helical" evidence="12">
    <location>
        <begin position="77"/>
        <end position="98"/>
    </location>
</feature>
<feature type="transmembrane region" description="Helical" evidence="12">
    <location>
        <begin position="50"/>
        <end position="71"/>
    </location>
</feature>
<comment type="subcellular location">
    <subcellularLocation>
        <location evidence="1">Cell membrane</location>
        <topology evidence="1">Multi-pass membrane protein</topology>
    </subcellularLocation>
</comment>
<dbReference type="OrthoDB" id="6430508at2759"/>
<keyword evidence="7" id="KW-0915">Sodium</keyword>
<dbReference type="AlphaFoldDB" id="A0A8X6YC55"/>
<evidence type="ECO:0000256" key="2">
    <source>
        <dbReference type="ARBA" id="ARBA00006434"/>
    </source>
</evidence>
<evidence type="ECO:0000256" key="1">
    <source>
        <dbReference type="ARBA" id="ARBA00004651"/>
    </source>
</evidence>
<dbReference type="GO" id="GO:0006814">
    <property type="term" value="P:sodium ion transport"/>
    <property type="evidence" value="ECO:0007669"/>
    <property type="project" value="UniProtKB-KW"/>
</dbReference>
<evidence type="ECO:0000256" key="3">
    <source>
        <dbReference type="ARBA" id="ARBA00022448"/>
    </source>
</evidence>
<evidence type="ECO:0000256" key="4">
    <source>
        <dbReference type="ARBA" id="ARBA00022475"/>
    </source>
</evidence>
<feature type="transmembrane region" description="Helical" evidence="12">
    <location>
        <begin position="110"/>
        <end position="129"/>
    </location>
</feature>
<keyword evidence="4" id="KW-1003">Cell membrane</keyword>
<evidence type="ECO:0000256" key="10">
    <source>
        <dbReference type="ARBA" id="ARBA00023201"/>
    </source>
</evidence>
<dbReference type="PANTHER" id="PTHR42985">
    <property type="entry name" value="SODIUM-COUPLED MONOCARBOXYLATE TRANSPORTER"/>
    <property type="match status" value="1"/>
</dbReference>
<name>A0A8X6YC55_9ARAC</name>
<feature type="transmembrane region" description="Helical" evidence="12">
    <location>
        <begin position="135"/>
        <end position="158"/>
    </location>
</feature>
<dbReference type="EMBL" id="BMAV01017044">
    <property type="protein sequence ID" value="GFY68401.1"/>
    <property type="molecule type" value="Genomic_DNA"/>
</dbReference>
<dbReference type="GO" id="GO:0005886">
    <property type="term" value="C:plasma membrane"/>
    <property type="evidence" value="ECO:0007669"/>
    <property type="project" value="UniProtKB-SubCell"/>
</dbReference>
<dbReference type="InterPro" id="IPR001734">
    <property type="entry name" value="Na/solute_symporter"/>
</dbReference>
<keyword evidence="9 12" id="KW-0472">Membrane</keyword>
<keyword evidence="6 12" id="KW-1133">Transmembrane helix</keyword>
<evidence type="ECO:0000256" key="5">
    <source>
        <dbReference type="ARBA" id="ARBA00022692"/>
    </source>
</evidence>